<feature type="region of interest" description="Disordered" evidence="1">
    <location>
        <begin position="338"/>
        <end position="434"/>
    </location>
</feature>
<dbReference type="PANTHER" id="PTHR14407:SF9">
    <property type="entry name" value="BLOC-3 COMPLEX MEMBER HPS4"/>
    <property type="match status" value="1"/>
</dbReference>
<feature type="compositionally biased region" description="Polar residues" evidence="1">
    <location>
        <begin position="361"/>
        <end position="373"/>
    </location>
</feature>
<evidence type="ECO:0000313" key="4">
    <source>
        <dbReference type="Proteomes" id="UP000011518"/>
    </source>
</evidence>
<feature type="compositionally biased region" description="Low complexity" evidence="1">
    <location>
        <begin position="259"/>
        <end position="273"/>
    </location>
</feature>
<dbReference type="GO" id="GO:0016192">
    <property type="term" value="P:vesicle-mediated transport"/>
    <property type="evidence" value="ECO:0007669"/>
    <property type="project" value="InterPro"/>
</dbReference>
<feature type="compositionally biased region" description="Polar residues" evidence="1">
    <location>
        <begin position="49"/>
        <end position="59"/>
    </location>
</feature>
<accession>L9KVL1</accession>
<dbReference type="GO" id="GO:0005085">
    <property type="term" value="F:guanyl-nucleotide exchange factor activity"/>
    <property type="evidence" value="ECO:0007669"/>
    <property type="project" value="TreeGrafter"/>
</dbReference>
<evidence type="ECO:0000259" key="2">
    <source>
        <dbReference type="Pfam" id="PF19033"/>
    </source>
</evidence>
<dbReference type="PANTHER" id="PTHR14407">
    <property type="entry name" value="HERMANSKY-PUDLAK SYNDROME 4 PROTEIN LIGHT-EAR PROTEIN-RELATED"/>
    <property type="match status" value="1"/>
</dbReference>
<dbReference type="InterPro" id="IPR043989">
    <property type="entry name" value="CCZ1/INTU/HSP4_longin_3"/>
</dbReference>
<feature type="region of interest" description="Disordered" evidence="1">
    <location>
        <begin position="42"/>
        <end position="71"/>
    </location>
</feature>
<dbReference type="AlphaFoldDB" id="L9KVL1"/>
<feature type="region of interest" description="Disordered" evidence="1">
    <location>
        <begin position="458"/>
        <end position="482"/>
    </location>
</feature>
<feature type="compositionally biased region" description="Basic and acidic residues" evidence="1">
    <location>
        <begin position="280"/>
        <end position="289"/>
    </location>
</feature>
<dbReference type="GO" id="GO:1903232">
    <property type="term" value="P:melanosome assembly"/>
    <property type="evidence" value="ECO:0007669"/>
    <property type="project" value="TreeGrafter"/>
</dbReference>
<dbReference type="InterPro" id="IPR026091">
    <property type="entry name" value="HPS4"/>
</dbReference>
<keyword evidence="4" id="KW-1185">Reference proteome</keyword>
<organism evidence="3 4">
    <name type="scientific">Tupaia chinensis</name>
    <name type="common">Chinese tree shrew</name>
    <name type="synonym">Tupaia belangeri chinensis</name>
    <dbReference type="NCBI Taxonomy" id="246437"/>
    <lineage>
        <taxon>Eukaryota</taxon>
        <taxon>Metazoa</taxon>
        <taxon>Chordata</taxon>
        <taxon>Craniata</taxon>
        <taxon>Vertebrata</taxon>
        <taxon>Euteleostomi</taxon>
        <taxon>Mammalia</taxon>
        <taxon>Eutheria</taxon>
        <taxon>Euarchontoglires</taxon>
        <taxon>Scandentia</taxon>
        <taxon>Tupaiidae</taxon>
        <taxon>Tupaia</taxon>
    </lineage>
</organism>
<dbReference type="GO" id="GO:0031085">
    <property type="term" value="C:BLOC-3 complex"/>
    <property type="evidence" value="ECO:0007669"/>
    <property type="project" value="TreeGrafter"/>
</dbReference>
<dbReference type="Proteomes" id="UP000011518">
    <property type="component" value="Unassembled WGS sequence"/>
</dbReference>
<feature type="compositionally biased region" description="Basic and acidic residues" evidence="1">
    <location>
        <begin position="249"/>
        <end position="258"/>
    </location>
</feature>
<dbReference type="GO" id="GO:0006605">
    <property type="term" value="P:protein targeting"/>
    <property type="evidence" value="ECO:0007669"/>
    <property type="project" value="TreeGrafter"/>
</dbReference>
<sequence>MQLPALQISTPLPVPLWSATQLPALQISTPLPVTPRTTVVSPAAASTADQHTTARTTKVSHAAANTADQHTTARTTVVSHMAASTADLHTTARTTEVSHVAASTADQHTTARTTEVSHVAASTADQYTVDCTTEVSHVAASTTDQHTTARTTVVSHAAASTADQYIVDYTTEAGLYFSSKCQGKSCCSAIPGAALPPNVQIIPVFLTEEEVGSLREFPLEWMPRSPASLARLQAGSARPPPQHWSTCAPKEHAARHTDSTASTSVPTPEPTSSDEAWPSGRRENGHLSDYDLESIGPTRLHSTAQDWGPDLSRSLGKEPSSSRGELDLSELHIPEAQEEGAASGHTAFPDSSDPCSEESVSDFSNLEPTQPEDTATGRLLPSETLTQNGALEEPEGLPNSSQVPTPRGDPLSRGTSRPLSLPRLDPGQSGSKLPVWEQGVGRCIDGVLGSHAAPGLECGVESADPQDNSPSAGSTNSRSAPAGSGVGLVQMSLYTHSVKGLLLALLAEEPLLGDSAAIEEVYHSSLASLNGLEVHLKETLPRDEAVPTSSTYNFTHYDRVQSMLTANLPQVATPQDRRFLQAVSLMHSDFAQLPTLYEMTIRNASTAIYACCNPVQETYFQQLASAARSSGFPSSQDSAFSLAGKAKQKLLKHGVNLL</sequence>
<dbReference type="GO" id="GO:0005765">
    <property type="term" value="C:lysosomal membrane"/>
    <property type="evidence" value="ECO:0007669"/>
    <property type="project" value="TreeGrafter"/>
</dbReference>
<reference evidence="4" key="1">
    <citation type="submission" date="2012-07" db="EMBL/GenBank/DDBJ databases">
        <title>Genome of the Chinese tree shrew, a rising model animal genetically related to primates.</title>
        <authorList>
            <person name="Zhang G."/>
            <person name="Fan Y."/>
            <person name="Yao Y."/>
            <person name="Huang Z."/>
        </authorList>
    </citation>
    <scope>NUCLEOTIDE SEQUENCE [LARGE SCALE GENOMIC DNA]</scope>
</reference>
<dbReference type="STRING" id="246437.L9KVL1"/>
<dbReference type="EMBL" id="KB320648">
    <property type="protein sequence ID" value="ELW66484.1"/>
    <property type="molecule type" value="Genomic_DNA"/>
</dbReference>
<name>L9KVL1_TUPCH</name>
<dbReference type="FunCoup" id="L9KVL1">
    <property type="interactions" value="1430"/>
</dbReference>
<dbReference type="GO" id="GO:0031410">
    <property type="term" value="C:cytoplasmic vesicle"/>
    <property type="evidence" value="ECO:0007669"/>
    <property type="project" value="TreeGrafter"/>
</dbReference>
<feature type="compositionally biased region" description="Polar residues" evidence="1">
    <location>
        <begin position="465"/>
        <end position="479"/>
    </location>
</feature>
<dbReference type="eggNOG" id="ENOG502QSIZ">
    <property type="taxonomic scope" value="Eukaryota"/>
</dbReference>
<protein>
    <submittedName>
        <fullName evidence="3">Hermansky-Pudlak syndrome 4 protein</fullName>
    </submittedName>
</protein>
<feature type="region of interest" description="Disordered" evidence="1">
    <location>
        <begin position="230"/>
        <end position="326"/>
    </location>
</feature>
<dbReference type="Pfam" id="PF19033">
    <property type="entry name" value="Intu_longin_3"/>
    <property type="match status" value="1"/>
</dbReference>
<gene>
    <name evidence="3" type="ORF">TREES_T100017013</name>
</gene>
<feature type="domain" description="CCZ1/INTU/HPS4 third Longin" evidence="2">
    <location>
        <begin position="549"/>
        <end position="649"/>
    </location>
</feature>
<reference evidence="4" key="2">
    <citation type="journal article" date="2013" name="Nat. Commun.">
        <title>Genome of the Chinese tree shrew.</title>
        <authorList>
            <person name="Fan Y."/>
            <person name="Huang Z.Y."/>
            <person name="Cao C.C."/>
            <person name="Chen C.S."/>
            <person name="Chen Y.X."/>
            <person name="Fan D.D."/>
            <person name="He J."/>
            <person name="Hou H.L."/>
            <person name="Hu L."/>
            <person name="Hu X.T."/>
            <person name="Jiang X.T."/>
            <person name="Lai R."/>
            <person name="Lang Y.S."/>
            <person name="Liang B."/>
            <person name="Liao S.G."/>
            <person name="Mu D."/>
            <person name="Ma Y.Y."/>
            <person name="Niu Y.Y."/>
            <person name="Sun X.Q."/>
            <person name="Xia J.Q."/>
            <person name="Xiao J."/>
            <person name="Xiong Z.Q."/>
            <person name="Xu L."/>
            <person name="Yang L."/>
            <person name="Zhang Y."/>
            <person name="Zhao W."/>
            <person name="Zhao X.D."/>
            <person name="Zheng Y.T."/>
            <person name="Zhou J.M."/>
            <person name="Zhu Y.B."/>
            <person name="Zhang G.J."/>
            <person name="Wang J."/>
            <person name="Yao Y.G."/>
        </authorList>
    </citation>
    <scope>NUCLEOTIDE SEQUENCE [LARGE SCALE GENOMIC DNA]</scope>
</reference>
<proteinExistence type="predicted"/>
<evidence type="ECO:0000313" key="3">
    <source>
        <dbReference type="EMBL" id="ELW66484.1"/>
    </source>
</evidence>
<evidence type="ECO:0000256" key="1">
    <source>
        <dbReference type="SAM" id="MobiDB-lite"/>
    </source>
</evidence>
<dbReference type="GO" id="GO:0031267">
    <property type="term" value="F:small GTPase binding"/>
    <property type="evidence" value="ECO:0007669"/>
    <property type="project" value="TreeGrafter"/>
</dbReference>
<dbReference type="InParanoid" id="L9KVL1"/>